<reference evidence="2 3" key="1">
    <citation type="submission" date="2024-01" db="EMBL/GenBank/DDBJ databases">
        <title>A draft genome for the cacao thread blight pathogen Marasmiellus scandens.</title>
        <authorList>
            <person name="Baruah I.K."/>
            <person name="Leung J."/>
            <person name="Bukari Y."/>
            <person name="Amoako-Attah I."/>
            <person name="Meinhardt L.W."/>
            <person name="Bailey B.A."/>
            <person name="Cohen S.P."/>
        </authorList>
    </citation>
    <scope>NUCLEOTIDE SEQUENCE [LARGE SCALE GENOMIC DNA]</scope>
    <source>
        <strain evidence="2 3">GH-19</strain>
    </source>
</reference>
<evidence type="ECO:0000313" key="2">
    <source>
        <dbReference type="EMBL" id="KAK7441198.1"/>
    </source>
</evidence>
<proteinExistence type="predicted"/>
<dbReference type="EMBL" id="JBANRG010000064">
    <property type="protein sequence ID" value="KAK7441198.1"/>
    <property type="molecule type" value="Genomic_DNA"/>
</dbReference>
<feature type="compositionally biased region" description="Polar residues" evidence="1">
    <location>
        <begin position="28"/>
        <end position="39"/>
    </location>
</feature>
<sequence>MAWGRRALAKARSSSGLQKVSLSSLADPSSAQLPTVHSESLSDDRRRVKRTTIPVADPPSPVKKRLRSIQAKPTVDQLTDVCFGEVFKSVFSRLYSDDELAAAAEETSATVVTVEEVQTRRRYQSSVRVVIYEGKWAEVSSGRTPQRVDTLS</sequence>
<dbReference type="Proteomes" id="UP001498398">
    <property type="component" value="Unassembled WGS sequence"/>
</dbReference>
<protein>
    <submittedName>
        <fullName evidence="2">Uncharacterized protein</fullName>
    </submittedName>
</protein>
<name>A0ABR1IU53_9AGAR</name>
<comment type="caution">
    <text evidence="2">The sequence shown here is derived from an EMBL/GenBank/DDBJ whole genome shotgun (WGS) entry which is preliminary data.</text>
</comment>
<keyword evidence="3" id="KW-1185">Reference proteome</keyword>
<accession>A0ABR1IU53</accession>
<feature type="region of interest" description="Disordered" evidence="1">
    <location>
        <begin position="28"/>
        <end position="68"/>
    </location>
</feature>
<organism evidence="2 3">
    <name type="scientific">Marasmiellus scandens</name>
    <dbReference type="NCBI Taxonomy" id="2682957"/>
    <lineage>
        <taxon>Eukaryota</taxon>
        <taxon>Fungi</taxon>
        <taxon>Dikarya</taxon>
        <taxon>Basidiomycota</taxon>
        <taxon>Agaricomycotina</taxon>
        <taxon>Agaricomycetes</taxon>
        <taxon>Agaricomycetidae</taxon>
        <taxon>Agaricales</taxon>
        <taxon>Marasmiineae</taxon>
        <taxon>Omphalotaceae</taxon>
        <taxon>Marasmiellus</taxon>
    </lineage>
</organism>
<evidence type="ECO:0000313" key="3">
    <source>
        <dbReference type="Proteomes" id="UP001498398"/>
    </source>
</evidence>
<gene>
    <name evidence="2" type="ORF">VKT23_016679</name>
</gene>
<evidence type="ECO:0000256" key="1">
    <source>
        <dbReference type="SAM" id="MobiDB-lite"/>
    </source>
</evidence>